<keyword evidence="3" id="KW-1185">Reference proteome</keyword>
<evidence type="ECO:0000256" key="1">
    <source>
        <dbReference type="SAM" id="Phobius"/>
    </source>
</evidence>
<comment type="caution">
    <text evidence="2">The sequence shown here is derived from an EMBL/GenBank/DDBJ whole genome shotgun (WGS) entry which is preliminary data.</text>
</comment>
<feature type="transmembrane region" description="Helical" evidence="1">
    <location>
        <begin position="92"/>
        <end position="115"/>
    </location>
</feature>
<organism evidence="2 3">
    <name type="scientific">Intestinibacter bartlettii</name>
    <dbReference type="NCBI Taxonomy" id="261299"/>
    <lineage>
        <taxon>Bacteria</taxon>
        <taxon>Bacillati</taxon>
        <taxon>Bacillota</taxon>
        <taxon>Clostridia</taxon>
        <taxon>Peptostreptococcales</taxon>
        <taxon>Peptostreptococcaceae</taxon>
        <taxon>Intestinibacter</taxon>
    </lineage>
</organism>
<reference evidence="2 3" key="1">
    <citation type="submission" date="2021-06" db="EMBL/GenBank/DDBJ databases">
        <authorList>
            <person name="Sun Q."/>
            <person name="Li D."/>
        </authorList>
    </citation>
    <scope>NUCLEOTIDE SEQUENCE [LARGE SCALE GENOMIC DNA]</scope>
    <source>
        <strain evidence="2 3">N19</strain>
    </source>
</reference>
<feature type="transmembrane region" description="Helical" evidence="1">
    <location>
        <begin position="179"/>
        <end position="202"/>
    </location>
</feature>
<evidence type="ECO:0000313" key="2">
    <source>
        <dbReference type="EMBL" id="MBU5335645.1"/>
    </source>
</evidence>
<protein>
    <submittedName>
        <fullName evidence="2">TIGR01906 family membrane protein</fullName>
    </submittedName>
</protein>
<keyword evidence="1" id="KW-0812">Transmembrane</keyword>
<evidence type="ECO:0000313" key="3">
    <source>
        <dbReference type="Proteomes" id="UP001196301"/>
    </source>
</evidence>
<dbReference type="InterPro" id="IPR010178">
    <property type="entry name" value="Lit"/>
</dbReference>
<feature type="transmembrane region" description="Helical" evidence="1">
    <location>
        <begin position="127"/>
        <end position="152"/>
    </location>
</feature>
<dbReference type="EMBL" id="JAHLOQ010000007">
    <property type="protein sequence ID" value="MBU5335645.1"/>
    <property type="molecule type" value="Genomic_DNA"/>
</dbReference>
<gene>
    <name evidence="2" type="ORF">KQI20_04250</name>
</gene>
<dbReference type="RefSeq" id="WP_216568782.1">
    <property type="nucleotide sequence ID" value="NZ_JAHLOQ010000007.1"/>
</dbReference>
<dbReference type="NCBIfam" id="TIGR01906">
    <property type="entry name" value="integ_TIGR01906"/>
    <property type="match status" value="1"/>
</dbReference>
<keyword evidence="1" id="KW-0472">Membrane</keyword>
<name>A0ABS6DV67_9FIRM</name>
<sequence length="214" mass="24918">MRKLLNIVLSIFLALFVIGLSVIITMHIKSIYYNDIDKLNIESMSGLSREEIIENYDYLIDYNLSWNAEEFELPSLPSSPNGKIHFEEVRDIFQGVKILTIMSGIISIIGGVIYIRKREFKFLRNASILIVIMPVLLAIPIAIDFNTCFIMFHKIMFSNDYWIFNPRIDPVINMLPETFFMHMGISILLIMLIVSVILQLIYRRTKKLNYGNEK</sequence>
<keyword evidence="1" id="KW-1133">Transmembrane helix</keyword>
<dbReference type="Proteomes" id="UP001196301">
    <property type="component" value="Unassembled WGS sequence"/>
</dbReference>
<proteinExistence type="predicted"/>
<accession>A0ABS6DV67</accession>
<feature type="transmembrane region" description="Helical" evidence="1">
    <location>
        <begin position="7"/>
        <end position="28"/>
    </location>
</feature>
<dbReference type="Pfam" id="PF07314">
    <property type="entry name" value="Lit"/>
    <property type="match status" value="1"/>
</dbReference>